<gene>
    <name evidence="2" type="ORF">NP493_331g04044</name>
</gene>
<comment type="caution">
    <text evidence="2">The sequence shown here is derived from an EMBL/GenBank/DDBJ whole genome shotgun (WGS) entry which is preliminary data.</text>
</comment>
<name>A0AAD9NVR7_RIDPI</name>
<dbReference type="EMBL" id="JAODUO010000332">
    <property type="protein sequence ID" value="KAK2182888.1"/>
    <property type="molecule type" value="Genomic_DNA"/>
</dbReference>
<sequence length="288" mass="32712">MKEACNEVDVKFVDNDANFTFRNGAADDAAFQRDGLHLSESGVGRLLLNLSLPKQNKRQHQQQHRHVSNATNHDRLPNARVAPDGKWTVVKRRTRLSMGKCAKCGETNHVTATCRHPDKVLCRLFSCILVACLYYTPKTEYLKIRDHLITNIDTVMRKHPECGVIITGDFIQLRYNFMKTHYRFVQVVNVVTRGQAILDKVWTNMEEVYTPPVTISELGSSDHNMVLLKPKAKNSVDTGCVTRLTVRCMGPKEKATFSKALSAIKWNPYLGLIHVQISIHIIKRLFAT</sequence>
<dbReference type="PANTHER" id="PTHR47510:SF3">
    <property type="entry name" value="ENDO_EXONUCLEASE_PHOSPHATASE DOMAIN-CONTAINING PROTEIN"/>
    <property type="match status" value="1"/>
</dbReference>
<dbReference type="Proteomes" id="UP001209878">
    <property type="component" value="Unassembled WGS sequence"/>
</dbReference>
<keyword evidence="3" id="KW-1185">Reference proteome</keyword>
<evidence type="ECO:0000256" key="1">
    <source>
        <dbReference type="SAM" id="MobiDB-lite"/>
    </source>
</evidence>
<evidence type="ECO:0000313" key="2">
    <source>
        <dbReference type="EMBL" id="KAK2182888.1"/>
    </source>
</evidence>
<reference evidence="2" key="1">
    <citation type="journal article" date="2023" name="Mol. Biol. Evol.">
        <title>Third-Generation Sequencing Reveals the Adaptive Role of the Epigenome in Three Deep-Sea Polychaetes.</title>
        <authorList>
            <person name="Perez M."/>
            <person name="Aroh O."/>
            <person name="Sun Y."/>
            <person name="Lan Y."/>
            <person name="Juniper S.K."/>
            <person name="Young C.R."/>
            <person name="Angers B."/>
            <person name="Qian P.Y."/>
        </authorList>
    </citation>
    <scope>NUCLEOTIDE SEQUENCE</scope>
    <source>
        <strain evidence="2">R07B-5</strain>
    </source>
</reference>
<protein>
    <submittedName>
        <fullName evidence="2">Uncharacterized protein</fullName>
    </submittedName>
</protein>
<feature type="compositionally biased region" description="Basic residues" evidence="1">
    <location>
        <begin position="55"/>
        <end position="67"/>
    </location>
</feature>
<dbReference type="PANTHER" id="PTHR47510">
    <property type="entry name" value="REVERSE TRANSCRIPTASE DOMAIN-CONTAINING PROTEIN"/>
    <property type="match status" value="1"/>
</dbReference>
<feature type="region of interest" description="Disordered" evidence="1">
    <location>
        <begin position="54"/>
        <end position="78"/>
    </location>
</feature>
<dbReference type="AlphaFoldDB" id="A0AAD9NVR7"/>
<proteinExistence type="predicted"/>
<accession>A0AAD9NVR7</accession>
<evidence type="ECO:0000313" key="3">
    <source>
        <dbReference type="Proteomes" id="UP001209878"/>
    </source>
</evidence>
<organism evidence="2 3">
    <name type="scientific">Ridgeia piscesae</name>
    <name type="common">Tubeworm</name>
    <dbReference type="NCBI Taxonomy" id="27915"/>
    <lineage>
        <taxon>Eukaryota</taxon>
        <taxon>Metazoa</taxon>
        <taxon>Spiralia</taxon>
        <taxon>Lophotrochozoa</taxon>
        <taxon>Annelida</taxon>
        <taxon>Polychaeta</taxon>
        <taxon>Sedentaria</taxon>
        <taxon>Canalipalpata</taxon>
        <taxon>Sabellida</taxon>
        <taxon>Siboglinidae</taxon>
        <taxon>Ridgeia</taxon>
    </lineage>
</organism>